<dbReference type="InterPro" id="IPR035587">
    <property type="entry name" value="DUS-like_FMN-bd"/>
</dbReference>
<reference evidence="11" key="1">
    <citation type="journal article" date="2020" name="mSystems">
        <title>Genome- and Community-Level Interaction Insights into Carbon Utilization and Element Cycling Functions of Hydrothermarchaeota in Hydrothermal Sediment.</title>
        <authorList>
            <person name="Zhou Z."/>
            <person name="Liu Y."/>
            <person name="Xu W."/>
            <person name="Pan J."/>
            <person name="Luo Z.H."/>
            <person name="Li M."/>
        </authorList>
    </citation>
    <scope>NUCLEOTIDE SEQUENCE [LARGE SCALE GENOMIC DNA]</scope>
    <source>
        <strain evidence="11">SpSt-747</strain>
    </source>
</reference>
<evidence type="ECO:0000256" key="2">
    <source>
        <dbReference type="ARBA" id="ARBA00023002"/>
    </source>
</evidence>
<dbReference type="Gene3D" id="3.20.20.70">
    <property type="entry name" value="Aldolase class I"/>
    <property type="match status" value="1"/>
</dbReference>
<dbReference type="InterPro" id="IPR017896">
    <property type="entry name" value="4Fe4S_Fe-S-bd"/>
</dbReference>
<dbReference type="GO" id="GO:0006210">
    <property type="term" value="P:thymine catabolic process"/>
    <property type="evidence" value="ECO:0007669"/>
    <property type="project" value="TreeGrafter"/>
</dbReference>
<dbReference type="GO" id="GO:0002058">
    <property type="term" value="F:uracil binding"/>
    <property type="evidence" value="ECO:0007669"/>
    <property type="project" value="TreeGrafter"/>
</dbReference>
<dbReference type="AlphaFoldDB" id="A0A7V4DDW0"/>
<evidence type="ECO:0000256" key="8">
    <source>
        <dbReference type="ARBA" id="ARBA00049714"/>
    </source>
</evidence>
<evidence type="ECO:0000256" key="4">
    <source>
        <dbReference type="ARBA" id="ARBA00023014"/>
    </source>
</evidence>
<evidence type="ECO:0000259" key="10">
    <source>
        <dbReference type="PROSITE" id="PS51379"/>
    </source>
</evidence>
<keyword evidence="2" id="KW-0560">Oxidoreductase</keyword>
<dbReference type="PANTHER" id="PTHR43073:SF2">
    <property type="entry name" value="DIHYDROPYRIMIDINE DEHYDROGENASE [NADP(+)]"/>
    <property type="match status" value="1"/>
</dbReference>
<dbReference type="SUPFAM" id="SSF51395">
    <property type="entry name" value="FMN-linked oxidoreductases"/>
    <property type="match status" value="1"/>
</dbReference>
<keyword evidence="1" id="KW-0479">Metal-binding</keyword>
<comment type="catalytic activity">
    <reaction evidence="5">
        <text>5,6-dihydrothymine + NAD(+) = thymine + NADH + H(+)</text>
        <dbReference type="Rhea" id="RHEA:28791"/>
        <dbReference type="ChEBI" id="CHEBI:15378"/>
        <dbReference type="ChEBI" id="CHEBI:17821"/>
        <dbReference type="ChEBI" id="CHEBI:27468"/>
        <dbReference type="ChEBI" id="CHEBI:57540"/>
        <dbReference type="ChEBI" id="CHEBI:57945"/>
        <dbReference type="EC" id="1.3.1.1"/>
    </reaction>
</comment>
<dbReference type="EC" id="1.3.1.1" evidence="9"/>
<dbReference type="EMBL" id="DTFV01000067">
    <property type="protein sequence ID" value="HGI30626.1"/>
    <property type="molecule type" value="Genomic_DNA"/>
</dbReference>
<dbReference type="GO" id="GO:0046872">
    <property type="term" value="F:metal ion binding"/>
    <property type="evidence" value="ECO:0007669"/>
    <property type="project" value="UniProtKB-KW"/>
</dbReference>
<evidence type="ECO:0000256" key="3">
    <source>
        <dbReference type="ARBA" id="ARBA00023004"/>
    </source>
</evidence>
<evidence type="ECO:0000256" key="5">
    <source>
        <dbReference type="ARBA" id="ARBA00047685"/>
    </source>
</evidence>
<organism evidence="11">
    <name type="scientific">Candidatus Caldatribacterium californiense</name>
    <dbReference type="NCBI Taxonomy" id="1454726"/>
    <lineage>
        <taxon>Bacteria</taxon>
        <taxon>Pseudomonadati</taxon>
        <taxon>Atribacterota</taxon>
        <taxon>Atribacteria</taxon>
        <taxon>Atribacterales</taxon>
        <taxon>Candidatus Caldatribacteriaceae</taxon>
        <taxon>Candidatus Caldatribacterium</taxon>
    </lineage>
</organism>
<dbReference type="GO" id="GO:0050661">
    <property type="term" value="F:NADP binding"/>
    <property type="evidence" value="ECO:0007669"/>
    <property type="project" value="TreeGrafter"/>
</dbReference>
<evidence type="ECO:0000256" key="7">
    <source>
        <dbReference type="ARBA" id="ARBA00049578"/>
    </source>
</evidence>
<evidence type="ECO:0000256" key="9">
    <source>
        <dbReference type="ARBA" id="ARBA00049728"/>
    </source>
</evidence>
<dbReference type="InterPro" id="IPR017900">
    <property type="entry name" value="4Fe4S_Fe_S_CS"/>
</dbReference>
<gene>
    <name evidence="11" type="ORF">ENV30_04875</name>
</gene>
<comment type="caution">
    <text evidence="11">The sequence shown here is derived from an EMBL/GenBank/DDBJ whole genome shotgun (WGS) entry which is preliminary data.</text>
</comment>
<proteinExistence type="predicted"/>
<sequence>MTQAVDISTTLAGVRMRSPFGVSPHNLDKPWFPGKKAAELFMKYVEAGAGFIYIPALVPGEPTRAEKELDFPTLFKSQNYVGRWMKVTLDANHREVIAHIYTAKNLFNYISWAKELLDEIRPALPEGVAVIAQVLVHDTDPRKWAEQTKRVAELGPDVIELNTGCPVGAMGHLDAKKLPPEAKWGMMMGAAPEVFLPVLEACVKATDIPVGFKLTPEVGYPRMLYLAEEAANVGARFVVTTHKYFVVPPPDIWNGGRGKYPGVSDHANVLSDIGGPALRFSMYKATALISKNIPGIETFAGGGITSPEHIVEAIMLGASACQTLTGIVLHGIDFITRANKWLEDYMRKCGYQKIEDFKGLGLKYLKASTEVEFYYYKASINRDKCTRCGKCAASYCPAISMVNGQPEVDEQYCSSCAMCTVICPFDAISIVPRE</sequence>
<dbReference type="Pfam" id="PF13237">
    <property type="entry name" value="Fer4_10"/>
    <property type="match status" value="1"/>
</dbReference>
<comment type="catalytic activity">
    <reaction evidence="6">
        <text>5,6-dihydrouracil + NAD(+) = uracil + NADH + H(+)</text>
        <dbReference type="Rhea" id="RHEA:20189"/>
        <dbReference type="ChEBI" id="CHEBI:15378"/>
        <dbReference type="ChEBI" id="CHEBI:15901"/>
        <dbReference type="ChEBI" id="CHEBI:17568"/>
        <dbReference type="ChEBI" id="CHEBI:57540"/>
        <dbReference type="ChEBI" id="CHEBI:57945"/>
        <dbReference type="EC" id="1.3.1.1"/>
    </reaction>
</comment>
<protein>
    <recommendedName>
        <fullName evidence="9">dihydrouracil dehydrogenase (NAD(+))</fullName>
        <ecNumber evidence="9">1.3.1.1</ecNumber>
    </recommendedName>
</protein>
<dbReference type="GO" id="GO:0006212">
    <property type="term" value="P:uracil catabolic process"/>
    <property type="evidence" value="ECO:0007669"/>
    <property type="project" value="TreeGrafter"/>
</dbReference>
<dbReference type="GO" id="GO:0004159">
    <property type="term" value="F:dihydropyrimidine dehydrogenase (NAD+) activity"/>
    <property type="evidence" value="ECO:0007669"/>
    <property type="project" value="UniProtKB-EC"/>
</dbReference>
<dbReference type="Pfam" id="PF01207">
    <property type="entry name" value="Dus"/>
    <property type="match status" value="1"/>
</dbReference>
<feature type="domain" description="4Fe-4S ferredoxin-type" evidence="10">
    <location>
        <begin position="404"/>
        <end position="433"/>
    </location>
</feature>
<dbReference type="GO" id="GO:0051536">
    <property type="term" value="F:iron-sulfur cluster binding"/>
    <property type="evidence" value="ECO:0007669"/>
    <property type="project" value="UniProtKB-KW"/>
</dbReference>
<dbReference type="InterPro" id="IPR013785">
    <property type="entry name" value="Aldolase_TIM"/>
</dbReference>
<name>A0A7V4DDW0_9BACT</name>
<evidence type="ECO:0000313" key="11">
    <source>
        <dbReference type="EMBL" id="HGI30626.1"/>
    </source>
</evidence>
<evidence type="ECO:0000256" key="6">
    <source>
        <dbReference type="ARBA" id="ARBA00048792"/>
    </source>
</evidence>
<dbReference type="PROSITE" id="PS51379">
    <property type="entry name" value="4FE4S_FER_2"/>
    <property type="match status" value="2"/>
</dbReference>
<keyword evidence="4" id="KW-0411">Iron-sulfur</keyword>
<keyword evidence="3" id="KW-0408">Iron</keyword>
<dbReference type="PROSITE" id="PS00198">
    <property type="entry name" value="4FE4S_FER_1"/>
    <property type="match status" value="1"/>
</dbReference>
<accession>A0A7V4DDW0</accession>
<dbReference type="Gene3D" id="3.30.70.20">
    <property type="match status" value="1"/>
</dbReference>
<dbReference type="SUPFAM" id="SSF54862">
    <property type="entry name" value="4Fe-4S ferredoxins"/>
    <property type="match status" value="1"/>
</dbReference>
<comment type="function">
    <text evidence="7">Involved in pyrimidine base degradation. Catalyzes physiologically the reduction of uracil to 5,6-dihydrouracil (DHU) by using NADH as a specific cosubstrate. It also catalyzes the reverse reaction and the reduction of thymine to 5,6-dihydrothymine (DHT).</text>
</comment>
<dbReference type="PANTHER" id="PTHR43073">
    <property type="entry name" value="DIHYDROPYRIMIDINE DEHYDROGENASE [NADP(+)]"/>
    <property type="match status" value="1"/>
</dbReference>
<feature type="domain" description="4Fe-4S ferredoxin-type" evidence="10">
    <location>
        <begin position="376"/>
        <end position="403"/>
    </location>
</feature>
<comment type="subunit">
    <text evidence="8">Heterotetramer of 2 PreA and 2 PreT subunits.</text>
</comment>
<evidence type="ECO:0000256" key="1">
    <source>
        <dbReference type="ARBA" id="ARBA00022723"/>
    </source>
</evidence>